<evidence type="ECO:0000313" key="1">
    <source>
        <dbReference type="EMBL" id="OSI36110.1"/>
    </source>
</evidence>
<name>A0ABX3WMY4_9NEIS</name>
<dbReference type="Proteomes" id="UP000193346">
    <property type="component" value="Unassembled WGS sequence"/>
</dbReference>
<protein>
    <submittedName>
        <fullName evidence="1">Uncharacterized protein</fullName>
    </submittedName>
</protein>
<dbReference type="RefSeq" id="WP_085417955.1">
    <property type="nucleotide sequence ID" value="NZ_CP091509.1"/>
</dbReference>
<gene>
    <name evidence="1" type="ORF">BV913_02835</name>
</gene>
<dbReference type="EMBL" id="MTAC01000005">
    <property type="protein sequence ID" value="OSI36110.1"/>
    <property type="molecule type" value="Genomic_DNA"/>
</dbReference>
<sequence length="145" mass="16455">MKIERPTEEDIKEASGLLQALNLLSSGYNPFQTDENEEPAWLEDGDKSKALDNIIALYDECDIEWLLLALSTVIAPGNRLIDPDQDVLEKHPSIRKGKQDSRRMDFLETDFLKFVGLDGWHLTEPHKTLREAVDEAMGEMAKEAD</sequence>
<organism evidence="1 2">
    <name type="scientific">Neisseria dumasiana</name>
    <dbReference type="NCBI Taxonomy" id="1931275"/>
    <lineage>
        <taxon>Bacteria</taxon>
        <taxon>Pseudomonadati</taxon>
        <taxon>Pseudomonadota</taxon>
        <taxon>Betaproteobacteria</taxon>
        <taxon>Neisseriales</taxon>
        <taxon>Neisseriaceae</taxon>
        <taxon>Neisseria</taxon>
    </lineage>
</organism>
<comment type="caution">
    <text evidence="1">The sequence shown here is derived from an EMBL/GenBank/DDBJ whole genome shotgun (WGS) entry which is preliminary data.</text>
</comment>
<accession>A0ABX3WMY4</accession>
<proteinExistence type="predicted"/>
<reference evidence="1 2" key="1">
    <citation type="submission" date="2017-01" db="EMBL/GenBank/DDBJ databases">
        <authorList>
            <person name="Wolfgang W.J."/>
            <person name="Cole J."/>
            <person name="Wroblewski D."/>
            <person name="Mcginnis J."/>
            <person name="Musser K.A."/>
        </authorList>
    </citation>
    <scope>NUCLEOTIDE SEQUENCE [LARGE SCALE GENOMIC DNA]</scope>
    <source>
        <strain evidence="1 2">93087</strain>
    </source>
</reference>
<keyword evidence="2" id="KW-1185">Reference proteome</keyword>
<evidence type="ECO:0000313" key="2">
    <source>
        <dbReference type="Proteomes" id="UP000193346"/>
    </source>
</evidence>